<dbReference type="KEGG" id="sapo:SAPIO_CDS5832"/>
<dbReference type="SMART" id="SM00906">
    <property type="entry name" value="Fungal_trans"/>
    <property type="match status" value="1"/>
</dbReference>
<evidence type="ECO:0000256" key="2">
    <source>
        <dbReference type="ARBA" id="ARBA00023015"/>
    </source>
</evidence>
<dbReference type="EMBL" id="JOWA01000099">
    <property type="protein sequence ID" value="KEZ42596.1"/>
    <property type="molecule type" value="Genomic_DNA"/>
</dbReference>
<dbReference type="PROSITE" id="PS00463">
    <property type="entry name" value="ZN2_CY6_FUNGAL_1"/>
    <property type="match status" value="1"/>
</dbReference>
<evidence type="ECO:0000256" key="3">
    <source>
        <dbReference type="ARBA" id="ARBA00023163"/>
    </source>
</evidence>
<protein>
    <recommendedName>
        <fullName evidence="6">Zn(2)-C6 fungal-type domain-containing protein</fullName>
    </recommendedName>
</protein>
<evidence type="ECO:0000313" key="7">
    <source>
        <dbReference type="EMBL" id="KEZ42596.1"/>
    </source>
</evidence>
<dbReference type="GO" id="GO:0000981">
    <property type="term" value="F:DNA-binding transcription factor activity, RNA polymerase II-specific"/>
    <property type="evidence" value="ECO:0007669"/>
    <property type="project" value="InterPro"/>
</dbReference>
<feature type="region of interest" description="Disordered" evidence="5">
    <location>
        <begin position="1"/>
        <end position="22"/>
    </location>
</feature>
<dbReference type="InterPro" id="IPR036864">
    <property type="entry name" value="Zn2-C6_fun-type_DNA-bd_sf"/>
</dbReference>
<proteinExistence type="predicted"/>
<accession>A0A084G5I4</accession>
<dbReference type="SUPFAM" id="SSF57701">
    <property type="entry name" value="Zn2/Cys6 DNA-binding domain"/>
    <property type="match status" value="1"/>
</dbReference>
<keyword evidence="4" id="KW-0539">Nucleus</keyword>
<dbReference type="PROSITE" id="PS50048">
    <property type="entry name" value="ZN2_CY6_FUNGAL_2"/>
    <property type="match status" value="1"/>
</dbReference>
<feature type="compositionally biased region" description="Basic and acidic residues" evidence="5">
    <location>
        <begin position="1"/>
        <end position="12"/>
    </location>
</feature>
<evidence type="ECO:0000259" key="6">
    <source>
        <dbReference type="PROSITE" id="PS50048"/>
    </source>
</evidence>
<feature type="compositionally biased region" description="Polar residues" evidence="5">
    <location>
        <begin position="93"/>
        <end position="106"/>
    </location>
</feature>
<feature type="compositionally biased region" description="Polar residues" evidence="5">
    <location>
        <begin position="123"/>
        <end position="140"/>
    </location>
</feature>
<evidence type="ECO:0000256" key="4">
    <source>
        <dbReference type="ARBA" id="ARBA00023242"/>
    </source>
</evidence>
<dbReference type="InterPro" id="IPR001138">
    <property type="entry name" value="Zn2Cys6_DnaBD"/>
</dbReference>
<dbReference type="SMART" id="SM00066">
    <property type="entry name" value="GAL4"/>
    <property type="match status" value="1"/>
</dbReference>
<dbReference type="InterPro" id="IPR007219">
    <property type="entry name" value="XnlR_reg_dom"/>
</dbReference>
<dbReference type="GO" id="GO:0000435">
    <property type="term" value="P:positive regulation of transcription from RNA polymerase II promoter by galactose"/>
    <property type="evidence" value="ECO:0007669"/>
    <property type="project" value="TreeGrafter"/>
</dbReference>
<sequence length="756" mass="83906">MTRPKVPDDKRQRTAQACETCKRRKQKCNGLQPCSACIKRSSPCTYKSETAVDPAPQQKASSPTKRRLTEISGTPAGKPTPKDNQAVKKPAIRQNTLPTKPTSQRPSETDAIPLSKPPAVPGDTQNTALHESSSRQSTVSGADDEAEVFTETRLLQAPNGRLIYLGDSATLSCLQILRFIVGEFEPCDFTNDPSRHKIMENVIDFDSNQELPGIIPPPQTAQVLLNSFFANTHGLLDLFNRTDFERAAIACLHNPFIAKPGMLNLMYLNFATGLVLATPKPGNDEDAIIGRLRQSQIDVAENYFRTMAVQSAFTLGLHRGMQMQLIFSKQEQVVRRKVWRSLFVLDRFLAAALGRPTLIAEEDCSTDSLEALQEELGEMPEDDRCMNLAVDIARLIGRILKTVYASRRVTTKLAQEFTAHSQKLEKQLQKEFHWDRAMDPSTPTIEAVAILHLNLFHSHAVLLYTRPFFLYLLKNDQVDKVPPTKFSQRMQRFSRTCVKISEHTIEIVQAAHNARYLPQRNPFVTHFLFAAALVILGNEFARLHPNPGYSRQLSNVLSIVAYCAQTDPQARRLTYILETFRDVVARRHRSQSADTERDPSRAVPYAVSPRDNIAPGPSRIPKIDTDRYKGPSVSDGLSTRTRVPVGSPMRYAPIIPSLQEAPFQGPTNGASPASSASYSLRGGDAMPGRRASDVNTPAGEDEVNLDALWQSAHGEPHLSGVPLYPTFPTGPSKPMQSESGSFGMYDAFLHSQGRPS</sequence>
<dbReference type="Proteomes" id="UP000028545">
    <property type="component" value="Unassembled WGS sequence"/>
</dbReference>
<dbReference type="GO" id="GO:0006351">
    <property type="term" value="P:DNA-templated transcription"/>
    <property type="evidence" value="ECO:0007669"/>
    <property type="project" value="InterPro"/>
</dbReference>
<dbReference type="PANTHER" id="PTHR47424:SF9">
    <property type="entry name" value="TAH-2"/>
    <property type="match status" value="1"/>
</dbReference>
<dbReference type="CDD" id="cd00067">
    <property type="entry name" value="GAL4"/>
    <property type="match status" value="1"/>
</dbReference>
<name>A0A084G5I4_PSEDA</name>
<comment type="caution">
    <text evidence="7">The sequence shown here is derived from an EMBL/GenBank/DDBJ whole genome shotgun (WGS) entry which is preliminary data.</text>
</comment>
<dbReference type="GO" id="GO:0008270">
    <property type="term" value="F:zinc ion binding"/>
    <property type="evidence" value="ECO:0007669"/>
    <property type="project" value="InterPro"/>
</dbReference>
<organism evidence="7 8">
    <name type="scientific">Pseudallescheria apiosperma</name>
    <name type="common">Scedosporium apiospermum</name>
    <dbReference type="NCBI Taxonomy" id="563466"/>
    <lineage>
        <taxon>Eukaryota</taxon>
        <taxon>Fungi</taxon>
        <taxon>Dikarya</taxon>
        <taxon>Ascomycota</taxon>
        <taxon>Pezizomycotina</taxon>
        <taxon>Sordariomycetes</taxon>
        <taxon>Hypocreomycetidae</taxon>
        <taxon>Microascales</taxon>
        <taxon>Microascaceae</taxon>
        <taxon>Scedosporium</taxon>
    </lineage>
</organism>
<dbReference type="AlphaFoldDB" id="A0A084G5I4"/>
<dbReference type="GeneID" id="27724904"/>
<keyword evidence="2" id="KW-0805">Transcription regulation</keyword>
<feature type="domain" description="Zn(2)-C6 fungal-type" evidence="6">
    <location>
        <begin position="17"/>
        <end position="46"/>
    </location>
</feature>
<reference evidence="7 8" key="1">
    <citation type="journal article" date="2014" name="Genome Announc.">
        <title>Draft genome sequence of the pathogenic fungus Scedosporium apiospermum.</title>
        <authorList>
            <person name="Vandeputte P."/>
            <person name="Ghamrawi S."/>
            <person name="Rechenmann M."/>
            <person name="Iltis A."/>
            <person name="Giraud S."/>
            <person name="Fleury M."/>
            <person name="Thornton C."/>
            <person name="Delhaes L."/>
            <person name="Meyer W."/>
            <person name="Papon N."/>
            <person name="Bouchara J.P."/>
        </authorList>
    </citation>
    <scope>NUCLEOTIDE SEQUENCE [LARGE SCALE GENOMIC DNA]</scope>
    <source>
        <strain evidence="7 8">IHEM 14462</strain>
    </source>
</reference>
<dbReference type="OrthoDB" id="4064873at2759"/>
<evidence type="ECO:0000256" key="5">
    <source>
        <dbReference type="SAM" id="MobiDB-lite"/>
    </source>
</evidence>
<gene>
    <name evidence="7" type="ORF">SAPIO_CDS5832</name>
</gene>
<dbReference type="OMA" id="RNPFVLY"/>
<evidence type="ECO:0000256" key="1">
    <source>
        <dbReference type="ARBA" id="ARBA00022723"/>
    </source>
</evidence>
<dbReference type="Gene3D" id="4.10.240.10">
    <property type="entry name" value="Zn(2)-C6 fungal-type DNA-binding domain"/>
    <property type="match status" value="1"/>
</dbReference>
<dbReference type="CDD" id="cd12148">
    <property type="entry name" value="fungal_TF_MHR"/>
    <property type="match status" value="1"/>
</dbReference>
<feature type="region of interest" description="Disordered" evidence="5">
    <location>
        <begin position="587"/>
        <end position="645"/>
    </location>
</feature>
<dbReference type="GO" id="GO:0000978">
    <property type="term" value="F:RNA polymerase II cis-regulatory region sequence-specific DNA binding"/>
    <property type="evidence" value="ECO:0007669"/>
    <property type="project" value="TreeGrafter"/>
</dbReference>
<dbReference type="VEuPathDB" id="FungiDB:SAPIO_CDS5832"/>
<keyword evidence="8" id="KW-1185">Reference proteome</keyword>
<feature type="region of interest" description="Disordered" evidence="5">
    <location>
        <begin position="45"/>
        <end position="145"/>
    </location>
</feature>
<dbReference type="HOGENOM" id="CLU_010170_1_0_1"/>
<dbReference type="RefSeq" id="XP_016642395.1">
    <property type="nucleotide sequence ID" value="XM_016788079.1"/>
</dbReference>
<feature type="compositionally biased region" description="Polar residues" evidence="5">
    <location>
        <begin position="665"/>
        <end position="678"/>
    </location>
</feature>
<dbReference type="Pfam" id="PF04082">
    <property type="entry name" value="Fungal_trans"/>
    <property type="match status" value="1"/>
</dbReference>
<evidence type="ECO:0000313" key="8">
    <source>
        <dbReference type="Proteomes" id="UP000028545"/>
    </source>
</evidence>
<feature type="region of interest" description="Disordered" evidence="5">
    <location>
        <begin position="661"/>
        <end position="691"/>
    </location>
</feature>
<dbReference type="Pfam" id="PF00172">
    <property type="entry name" value="Zn_clus"/>
    <property type="match status" value="1"/>
</dbReference>
<keyword evidence="1" id="KW-0479">Metal-binding</keyword>
<dbReference type="PANTHER" id="PTHR47424">
    <property type="entry name" value="REGULATORY PROTEIN GAL4"/>
    <property type="match status" value="1"/>
</dbReference>
<feature type="region of interest" description="Disordered" evidence="5">
    <location>
        <begin position="720"/>
        <end position="741"/>
    </location>
</feature>
<keyword evidence="3" id="KW-0804">Transcription</keyword>
<dbReference type="GO" id="GO:0005634">
    <property type="term" value="C:nucleus"/>
    <property type="evidence" value="ECO:0007669"/>
    <property type="project" value="TreeGrafter"/>
</dbReference>
<dbReference type="InterPro" id="IPR051127">
    <property type="entry name" value="Fungal_SecMet_Regulators"/>
</dbReference>